<dbReference type="InterPro" id="IPR011042">
    <property type="entry name" value="6-blade_b-propeller_TolB-like"/>
</dbReference>
<sequence>MTILLTSGLLACLAIVYTSYATSTAAPPKLPPQSVLTDFKSFAVLGANGSFRDGLTPFNPTNTTAPSFQIFNDDFLTILGNNPSIRVIAENDTFAFAHEAPIWMPDTDEVFFASNDGGALGMSDLNHNNQYSFISLKAAENLGKGQLVNFTKLPLDSSIQMTNGGTPFRNQLLLVNSGRGPLPPNIALVNPKPPFNSTIILDNFIGRQFNSLNDVKIHPQSKAIFFTDTIYGFLNNFRPPPELPIQVYRLDPDTGDLRVVADQFNKCNGIAFSPDGNTAFVTDTGVSGGFMGFNQTLPATIYAYDVDPVTQMFKNRRVFAYTDNGVPDGIELDSKGNVYSGCGDGIQVWNPSGQLIGKFFLNTTSANLAFAGQGRLVIMAETKIFLANIAATGNNLLF</sequence>
<feature type="signal peptide" evidence="1">
    <location>
        <begin position="1"/>
        <end position="21"/>
    </location>
</feature>
<dbReference type="PANTHER" id="PTHR47064">
    <property type="entry name" value="PUTATIVE (AFU_ORTHOLOGUE AFUA_1G08990)-RELATED"/>
    <property type="match status" value="1"/>
</dbReference>
<keyword evidence="1" id="KW-0732">Signal</keyword>
<dbReference type="Pfam" id="PF08450">
    <property type="entry name" value="SGL"/>
    <property type="match status" value="1"/>
</dbReference>
<dbReference type="InterPro" id="IPR052988">
    <property type="entry name" value="Oryzine_lactonohydrolase"/>
</dbReference>
<dbReference type="PANTHER" id="PTHR47064:SF2">
    <property type="entry name" value="SMP-30_GLUCONOLACTONASE_LRE-LIKE REGION DOMAIN-CONTAINING PROTEIN-RELATED"/>
    <property type="match status" value="1"/>
</dbReference>
<name>A0A0H2RL08_9AGAM</name>
<evidence type="ECO:0000256" key="1">
    <source>
        <dbReference type="SAM" id="SignalP"/>
    </source>
</evidence>
<feature type="domain" description="SMP-30/Gluconolactonase/LRE-like region" evidence="2">
    <location>
        <begin position="196"/>
        <end position="374"/>
    </location>
</feature>
<evidence type="ECO:0000259" key="2">
    <source>
        <dbReference type="Pfam" id="PF08450"/>
    </source>
</evidence>
<dbReference type="SUPFAM" id="SSF63829">
    <property type="entry name" value="Calcium-dependent phosphotriesterase"/>
    <property type="match status" value="1"/>
</dbReference>
<dbReference type="InterPro" id="IPR013658">
    <property type="entry name" value="SGL"/>
</dbReference>
<evidence type="ECO:0000313" key="4">
    <source>
        <dbReference type="Proteomes" id="UP000053477"/>
    </source>
</evidence>
<evidence type="ECO:0000313" key="3">
    <source>
        <dbReference type="EMBL" id="KLO10123.1"/>
    </source>
</evidence>
<dbReference type="Gene3D" id="2.120.10.30">
    <property type="entry name" value="TolB, C-terminal domain"/>
    <property type="match status" value="1"/>
</dbReference>
<dbReference type="EMBL" id="KQ086035">
    <property type="protein sequence ID" value="KLO10123.1"/>
    <property type="molecule type" value="Genomic_DNA"/>
</dbReference>
<protein>
    <submittedName>
        <fullName evidence="3">D-lactonohydrolase-like protein</fullName>
    </submittedName>
</protein>
<dbReference type="STRING" id="27342.A0A0H2RL08"/>
<dbReference type="Proteomes" id="UP000053477">
    <property type="component" value="Unassembled WGS sequence"/>
</dbReference>
<accession>A0A0H2RL08</accession>
<keyword evidence="4" id="KW-1185">Reference proteome</keyword>
<dbReference type="OrthoDB" id="423498at2759"/>
<dbReference type="InParanoid" id="A0A0H2RL08"/>
<dbReference type="AlphaFoldDB" id="A0A0H2RL08"/>
<keyword evidence="3" id="KW-0378">Hydrolase</keyword>
<proteinExistence type="predicted"/>
<gene>
    <name evidence="3" type="ORF">SCHPADRAFT_534481</name>
</gene>
<organism evidence="3 4">
    <name type="scientific">Schizopora paradoxa</name>
    <dbReference type="NCBI Taxonomy" id="27342"/>
    <lineage>
        <taxon>Eukaryota</taxon>
        <taxon>Fungi</taxon>
        <taxon>Dikarya</taxon>
        <taxon>Basidiomycota</taxon>
        <taxon>Agaricomycotina</taxon>
        <taxon>Agaricomycetes</taxon>
        <taxon>Hymenochaetales</taxon>
        <taxon>Schizoporaceae</taxon>
        <taxon>Schizopora</taxon>
    </lineage>
</organism>
<feature type="chain" id="PRO_5005201597" evidence="1">
    <location>
        <begin position="22"/>
        <end position="398"/>
    </location>
</feature>
<reference evidence="3 4" key="1">
    <citation type="submission" date="2015-04" db="EMBL/GenBank/DDBJ databases">
        <title>Complete genome sequence of Schizopora paradoxa KUC8140, a cosmopolitan wood degrader in East Asia.</title>
        <authorList>
            <consortium name="DOE Joint Genome Institute"/>
            <person name="Min B."/>
            <person name="Park H."/>
            <person name="Jang Y."/>
            <person name="Kim J.-J."/>
            <person name="Kim K.H."/>
            <person name="Pangilinan J."/>
            <person name="Lipzen A."/>
            <person name="Riley R."/>
            <person name="Grigoriev I.V."/>
            <person name="Spatafora J.W."/>
            <person name="Choi I.-G."/>
        </authorList>
    </citation>
    <scope>NUCLEOTIDE SEQUENCE [LARGE SCALE GENOMIC DNA]</scope>
    <source>
        <strain evidence="3 4">KUC8140</strain>
    </source>
</reference>
<dbReference type="GO" id="GO:0016787">
    <property type="term" value="F:hydrolase activity"/>
    <property type="evidence" value="ECO:0007669"/>
    <property type="project" value="UniProtKB-KW"/>
</dbReference>